<sequence>MNSIKQSQSNDEAQFLIRTFFKQIGLGKIIHQINFKRHTPISPLMMIKWLMTTIFARKSLYRAQSDANFTTRTVRNFLNDGRTNWQKLTCLLTS</sequence>
<gene>
    <name evidence="1" type="ORF">BUW47_03940</name>
</gene>
<reference evidence="1 2" key="1">
    <citation type="submission" date="2016-12" db="EMBL/GenBank/DDBJ databases">
        <title>Complete Genome Sequence of Lactobacillus fermentum Strain SNUV175, a Probiotic for Treatment of Bacterial Vaginosis.</title>
        <authorList>
            <person name="Lee S."/>
            <person name="You H.J."/>
            <person name="Kwon B."/>
            <person name="Ko G."/>
        </authorList>
    </citation>
    <scope>NUCLEOTIDE SEQUENCE [LARGE SCALE GENOMIC DNA]</scope>
    <source>
        <strain evidence="1 2">SNUV175</strain>
    </source>
</reference>
<proteinExistence type="predicted"/>
<organism evidence="1 2">
    <name type="scientific">Limosilactobacillus fermentum</name>
    <name type="common">Lactobacillus fermentum</name>
    <dbReference type="NCBI Taxonomy" id="1613"/>
    <lineage>
        <taxon>Bacteria</taxon>
        <taxon>Bacillati</taxon>
        <taxon>Bacillota</taxon>
        <taxon>Bacilli</taxon>
        <taxon>Lactobacillales</taxon>
        <taxon>Lactobacillaceae</taxon>
        <taxon>Limosilactobacillus</taxon>
    </lineage>
</organism>
<accession>A0A1L7GUJ2</accession>
<evidence type="ECO:0000313" key="2">
    <source>
        <dbReference type="Proteomes" id="UP000185427"/>
    </source>
</evidence>
<name>A0A1L7GUJ2_LIMFE</name>
<evidence type="ECO:0000313" key="1">
    <source>
        <dbReference type="EMBL" id="APU45644.1"/>
    </source>
</evidence>
<protein>
    <submittedName>
        <fullName evidence="1">Transposase</fullName>
    </submittedName>
</protein>
<dbReference type="AlphaFoldDB" id="A0A1L7GUJ2"/>
<dbReference type="Proteomes" id="UP000185427">
    <property type="component" value="Chromosome"/>
</dbReference>
<dbReference type="EMBL" id="CP019030">
    <property type="protein sequence ID" value="APU45644.1"/>
    <property type="molecule type" value="Genomic_DNA"/>
</dbReference>